<evidence type="ECO:0000313" key="20">
    <source>
        <dbReference type="Proteomes" id="UP000755104"/>
    </source>
</evidence>
<dbReference type="InterPro" id="IPR010105">
    <property type="entry name" value="TonB_sidphr_rcpt"/>
</dbReference>
<comment type="caution">
    <text evidence="19">The sequence shown here is derived from an EMBL/GenBank/DDBJ whole genome shotgun (WGS) entry which is preliminary data.</text>
</comment>
<accession>A0ABS7J621</accession>
<dbReference type="NCBIfam" id="TIGR01783">
    <property type="entry name" value="TonB-siderophor"/>
    <property type="match status" value="1"/>
</dbReference>
<keyword evidence="7 16" id="KW-0732">Signal</keyword>
<evidence type="ECO:0000256" key="15">
    <source>
        <dbReference type="RuleBase" id="RU003357"/>
    </source>
</evidence>
<keyword evidence="4 14" id="KW-1134">Transmembrane beta strand</keyword>
<dbReference type="PROSITE" id="PS52016">
    <property type="entry name" value="TONB_DEPENDENT_REC_3"/>
    <property type="match status" value="1"/>
</dbReference>
<evidence type="ECO:0000256" key="3">
    <source>
        <dbReference type="ARBA" id="ARBA00022448"/>
    </source>
</evidence>
<evidence type="ECO:0000313" key="19">
    <source>
        <dbReference type="EMBL" id="MBX7482780.1"/>
    </source>
</evidence>
<keyword evidence="13 14" id="KW-0998">Cell outer membrane</keyword>
<dbReference type="Pfam" id="PF07715">
    <property type="entry name" value="Plug"/>
    <property type="match status" value="1"/>
</dbReference>
<evidence type="ECO:0000259" key="17">
    <source>
        <dbReference type="Pfam" id="PF00593"/>
    </source>
</evidence>
<evidence type="ECO:0000256" key="14">
    <source>
        <dbReference type="PROSITE-ProRule" id="PRU01360"/>
    </source>
</evidence>
<evidence type="ECO:0000256" key="16">
    <source>
        <dbReference type="SAM" id="SignalP"/>
    </source>
</evidence>
<comment type="similarity">
    <text evidence="2 14 15">Belongs to the TonB-dependent receptor family.</text>
</comment>
<evidence type="ECO:0000256" key="8">
    <source>
        <dbReference type="ARBA" id="ARBA00023004"/>
    </source>
</evidence>
<comment type="subcellular location">
    <subcellularLocation>
        <location evidence="1 14">Cell outer membrane</location>
        <topology evidence="1 14">Multi-pass membrane protein</topology>
    </subcellularLocation>
</comment>
<evidence type="ECO:0000256" key="2">
    <source>
        <dbReference type="ARBA" id="ARBA00009810"/>
    </source>
</evidence>
<evidence type="ECO:0000256" key="9">
    <source>
        <dbReference type="ARBA" id="ARBA00023065"/>
    </source>
</evidence>
<keyword evidence="11 14" id="KW-0472">Membrane</keyword>
<dbReference type="EMBL" id="JAIGNO010000005">
    <property type="protein sequence ID" value="MBX7482780.1"/>
    <property type="molecule type" value="Genomic_DNA"/>
</dbReference>
<keyword evidence="3 14" id="KW-0813">Transport</keyword>
<keyword evidence="12 19" id="KW-0675">Receptor</keyword>
<dbReference type="CDD" id="cd01347">
    <property type="entry name" value="ligand_gated_channel"/>
    <property type="match status" value="1"/>
</dbReference>
<proteinExistence type="inferred from homology"/>
<dbReference type="Gene3D" id="2.170.130.10">
    <property type="entry name" value="TonB-dependent receptor, plug domain"/>
    <property type="match status" value="1"/>
</dbReference>
<dbReference type="RefSeq" id="WP_221558040.1">
    <property type="nucleotide sequence ID" value="NZ_JAIGNO010000005.1"/>
</dbReference>
<protein>
    <submittedName>
        <fullName evidence="19">TonB-dependent siderophore receptor</fullName>
    </submittedName>
</protein>
<dbReference type="PANTHER" id="PTHR32552">
    <property type="entry name" value="FERRICHROME IRON RECEPTOR-RELATED"/>
    <property type="match status" value="1"/>
</dbReference>
<evidence type="ECO:0000256" key="12">
    <source>
        <dbReference type="ARBA" id="ARBA00023170"/>
    </source>
</evidence>
<feature type="signal peptide" evidence="16">
    <location>
        <begin position="1"/>
        <end position="28"/>
    </location>
</feature>
<dbReference type="InterPro" id="IPR012910">
    <property type="entry name" value="Plug_dom"/>
</dbReference>
<keyword evidence="6 14" id="KW-0812">Transmembrane</keyword>
<keyword evidence="10 15" id="KW-0798">TonB box</keyword>
<keyword evidence="8" id="KW-0408">Iron</keyword>
<organism evidence="19 20">
    <name type="scientific">Qipengyuania qiaonensis</name>
    <dbReference type="NCBI Taxonomy" id="2867240"/>
    <lineage>
        <taxon>Bacteria</taxon>
        <taxon>Pseudomonadati</taxon>
        <taxon>Pseudomonadota</taxon>
        <taxon>Alphaproteobacteria</taxon>
        <taxon>Sphingomonadales</taxon>
        <taxon>Erythrobacteraceae</taxon>
        <taxon>Qipengyuania</taxon>
    </lineage>
</organism>
<dbReference type="PANTHER" id="PTHR32552:SF68">
    <property type="entry name" value="FERRICHROME OUTER MEMBRANE TRANSPORTER_PHAGE RECEPTOR"/>
    <property type="match status" value="1"/>
</dbReference>
<evidence type="ECO:0000256" key="11">
    <source>
        <dbReference type="ARBA" id="ARBA00023136"/>
    </source>
</evidence>
<evidence type="ECO:0000256" key="4">
    <source>
        <dbReference type="ARBA" id="ARBA00022452"/>
    </source>
</evidence>
<evidence type="ECO:0000256" key="6">
    <source>
        <dbReference type="ARBA" id="ARBA00022692"/>
    </source>
</evidence>
<feature type="domain" description="TonB-dependent receptor plug" evidence="18">
    <location>
        <begin position="59"/>
        <end position="159"/>
    </location>
</feature>
<dbReference type="Pfam" id="PF00593">
    <property type="entry name" value="TonB_dep_Rec_b-barrel"/>
    <property type="match status" value="1"/>
</dbReference>
<dbReference type="Proteomes" id="UP000755104">
    <property type="component" value="Unassembled WGS sequence"/>
</dbReference>
<evidence type="ECO:0000256" key="5">
    <source>
        <dbReference type="ARBA" id="ARBA00022496"/>
    </source>
</evidence>
<name>A0ABS7J621_9SPHN</name>
<reference evidence="19 20" key="1">
    <citation type="submission" date="2021-08" db="EMBL/GenBank/DDBJ databases">
        <title>Comparative Genomics Analysis of the Genus Qipengyuania Reveals Extensive Genetic Diversity and Metabolic Versatility, Including the Description of Fifteen Novel Species.</title>
        <authorList>
            <person name="Liu Y."/>
        </authorList>
    </citation>
    <scope>NUCLEOTIDE SEQUENCE [LARGE SCALE GENOMIC DNA]</scope>
    <source>
        <strain evidence="19 20">6D47A</strain>
    </source>
</reference>
<dbReference type="InterPro" id="IPR037066">
    <property type="entry name" value="Plug_dom_sf"/>
</dbReference>
<dbReference type="Gene3D" id="2.40.170.20">
    <property type="entry name" value="TonB-dependent receptor, beta-barrel domain"/>
    <property type="match status" value="1"/>
</dbReference>
<keyword evidence="9" id="KW-0406">Ion transport</keyword>
<evidence type="ECO:0000256" key="13">
    <source>
        <dbReference type="ARBA" id="ARBA00023237"/>
    </source>
</evidence>
<gene>
    <name evidence="19" type="ORF">K3174_09555</name>
</gene>
<keyword evidence="20" id="KW-1185">Reference proteome</keyword>
<evidence type="ECO:0000259" key="18">
    <source>
        <dbReference type="Pfam" id="PF07715"/>
    </source>
</evidence>
<evidence type="ECO:0000256" key="1">
    <source>
        <dbReference type="ARBA" id="ARBA00004571"/>
    </source>
</evidence>
<evidence type="ECO:0000256" key="10">
    <source>
        <dbReference type="ARBA" id="ARBA00023077"/>
    </source>
</evidence>
<dbReference type="InterPro" id="IPR036942">
    <property type="entry name" value="Beta-barrel_TonB_sf"/>
</dbReference>
<feature type="domain" description="TonB-dependent receptor-like beta-barrel" evidence="17">
    <location>
        <begin position="233"/>
        <end position="690"/>
    </location>
</feature>
<dbReference type="SUPFAM" id="SSF56935">
    <property type="entry name" value="Porins"/>
    <property type="match status" value="1"/>
</dbReference>
<sequence length="721" mass="77705">MPIASPAARLLACSALAPCLFAAAPALAEDAVDDSEQRTIVVTGARDEGSTATKTDTPIIETPQPITVIDDELYLAQGAVSIGDTLNYVSGVTANPYGPDSRVDGAFVRGINALQFRDGMRDIFSFYASIRADPYNFDQVELVRGPASVLFGQGALGGIVNLVSKRPEFDASGEVSLRYGSFDRKEALVDVTGPLGDTVAARLVARVRDADTQTDYVPDDRVMIAPSITFKPSPDTDFTLIGLYQEDDSGSTSQFLPLVGTILPNPNGRLPNDLFVGKPGWDRYDGRLLQGTALFEHRFGDSARLNLKARYIDSDLTYFTHYADSYSNPANPYILLDPVTGQPVLDGAGGFVPDPEQRTMRLYVDGTIARMEIFSTDNNVQFDFDTGSGIEHTVLAGIDYSFNSVYKTGGFAVEYFDIYDIDYAALSDYGGGLPSPTSVNEDVDQDQVGIYVQDQIRFADRVSIVLGARRDWTSAQSMGGATRRDSATTFRAGIIGEVVDGISPFFSYTESFEPIAGTASDGSAFVPKAGRQFEAGVKFHPTDTILVTVTGYDIQESNRPVSDDSTADPFDQIQIGELNSRGIELEGTAALPGRLNIIANASYNEAEIAGTGRQLDNVPKFNASLWTTKGFALGGDASLLLGAGVRHVGKNRSFGAAFPDGIVTPSFTLVDALAEVEFANWSLALNATNLFDKRYYSACLARGDCFMGSERNIMGTVSYRF</sequence>
<dbReference type="InterPro" id="IPR039426">
    <property type="entry name" value="TonB-dep_rcpt-like"/>
</dbReference>
<keyword evidence="5" id="KW-0410">Iron transport</keyword>
<evidence type="ECO:0000256" key="7">
    <source>
        <dbReference type="ARBA" id="ARBA00022729"/>
    </source>
</evidence>
<dbReference type="InterPro" id="IPR000531">
    <property type="entry name" value="Beta-barrel_TonB"/>
</dbReference>
<feature type="chain" id="PRO_5045051458" evidence="16">
    <location>
        <begin position="29"/>
        <end position="721"/>
    </location>
</feature>